<dbReference type="SMART" id="SM00471">
    <property type="entry name" value="HDc"/>
    <property type="match status" value="1"/>
</dbReference>
<comment type="caution">
    <text evidence="3">The sequence shown here is derived from an EMBL/GenBank/DDBJ whole genome shotgun (WGS) entry which is preliminary data.</text>
</comment>
<accession>A0AAV6VRZ6</accession>
<dbReference type="SUPFAM" id="SSF109604">
    <property type="entry name" value="HD-domain/PDEase-like"/>
    <property type="match status" value="1"/>
</dbReference>
<dbReference type="AlphaFoldDB" id="A0AAV6VRZ6"/>
<dbReference type="InterPro" id="IPR003607">
    <property type="entry name" value="HD/PDEase_dom"/>
</dbReference>
<dbReference type="PANTHER" id="PTHR11373">
    <property type="entry name" value="DEOXYNUCLEOSIDE TRIPHOSPHATE TRIPHOSPHOHYDROLASE"/>
    <property type="match status" value="1"/>
</dbReference>
<dbReference type="EMBL" id="JAFNEN010000026">
    <property type="protein sequence ID" value="KAG8199647.1"/>
    <property type="molecule type" value="Genomic_DNA"/>
</dbReference>
<dbReference type="PANTHER" id="PTHR11373:SF4">
    <property type="entry name" value="DEOXYNUCLEOSIDE TRIPHOSPHATE TRIPHOSPHOHYDROLASE SAMHD1"/>
    <property type="match status" value="1"/>
</dbReference>
<reference evidence="3 4" key="1">
    <citation type="journal article" date="2022" name="Nat. Ecol. Evol.">
        <title>A masculinizing supergene underlies an exaggerated male reproductive morph in a spider.</title>
        <authorList>
            <person name="Hendrickx F."/>
            <person name="De Corte Z."/>
            <person name="Sonet G."/>
            <person name="Van Belleghem S.M."/>
            <person name="Kostlbacher S."/>
            <person name="Vangestel C."/>
        </authorList>
    </citation>
    <scope>NUCLEOTIDE SEQUENCE [LARGE SCALE GENOMIC DNA]</scope>
    <source>
        <strain evidence="3">W744_W776</strain>
    </source>
</reference>
<dbReference type="Proteomes" id="UP000827092">
    <property type="component" value="Unassembled WGS sequence"/>
</dbReference>
<dbReference type="InterPro" id="IPR050135">
    <property type="entry name" value="dGTPase-like"/>
</dbReference>
<dbReference type="InterPro" id="IPR006674">
    <property type="entry name" value="HD_domain"/>
</dbReference>
<keyword evidence="4" id="KW-1185">Reference proteome</keyword>
<feature type="domain" description="HD/PDEase" evidence="2">
    <location>
        <begin position="80"/>
        <end position="235"/>
    </location>
</feature>
<dbReference type="CDD" id="cd00077">
    <property type="entry name" value="HDc"/>
    <property type="match status" value="1"/>
</dbReference>
<comment type="similarity">
    <text evidence="1">Belongs to the SAMHD1 family.</text>
</comment>
<evidence type="ECO:0000256" key="1">
    <source>
        <dbReference type="ARBA" id="ARBA00005776"/>
    </source>
</evidence>
<gene>
    <name evidence="3" type="ORF">JTE90_009478</name>
</gene>
<dbReference type="GO" id="GO:0005634">
    <property type="term" value="C:nucleus"/>
    <property type="evidence" value="ECO:0007669"/>
    <property type="project" value="TreeGrafter"/>
</dbReference>
<protein>
    <recommendedName>
        <fullName evidence="2">HD/PDEase domain-containing protein</fullName>
    </recommendedName>
</protein>
<proteinExistence type="inferred from homology"/>
<evidence type="ECO:0000313" key="4">
    <source>
        <dbReference type="Proteomes" id="UP000827092"/>
    </source>
</evidence>
<dbReference type="GO" id="GO:0008832">
    <property type="term" value="F:dGTPase activity"/>
    <property type="evidence" value="ECO:0007669"/>
    <property type="project" value="TreeGrafter"/>
</dbReference>
<evidence type="ECO:0000313" key="3">
    <source>
        <dbReference type="EMBL" id="KAG8199647.1"/>
    </source>
</evidence>
<dbReference type="Gene3D" id="3.30.70.2760">
    <property type="match status" value="1"/>
</dbReference>
<sequence>MSLVEDELRVPNYDFSDFVSSSPSIKKSKTISCSSKIFCDPVHGQISLHPVCVAIIDTPQFQRLRSIKQTGFLEYVYPGSIHNRFSHSLGVCYLAGKYIQELREHQPELKISDTDVLCIQLAGLCHDLGHGPFSHTWETFMKVSNARKKNNTSWKHEVVSINMFEYLIKANNLAPVLSDYGIGLKELELVKDFILGKQPKNGSRAFLYQIVNNDDSGLDVDKWDYFLRDCHYLGLPCNFEYTRLMQFAKVFMVDGKSQICFRDKILESVYNVFRTRSNLHRLAYQHKVLIVTEQMFIDAFVIADGKCIGPTGEVLQFWEWSMSAATAKGDALYQALDKYCMLTDYVIFSCLKFATHPDLQRAANIVKAVEKRSSREYGFYQHIALKILPYFVHEDDILSELCLLLPTANEKILDSNMCKLFPKEMFEPVTADDICVKNVSVGWGKGDKNPVDFVHFYSKDSVFTNHTSSCFDVPAMLPKSFQEIQIHVLCRRSDDYAIQVSRWCFENFWKRCTIRSSSHF</sequence>
<dbReference type="GO" id="GO:0006203">
    <property type="term" value="P:dGTP catabolic process"/>
    <property type="evidence" value="ECO:0007669"/>
    <property type="project" value="TreeGrafter"/>
</dbReference>
<dbReference type="Pfam" id="PF01966">
    <property type="entry name" value="HD"/>
    <property type="match status" value="1"/>
</dbReference>
<organism evidence="3 4">
    <name type="scientific">Oedothorax gibbosus</name>
    <dbReference type="NCBI Taxonomy" id="931172"/>
    <lineage>
        <taxon>Eukaryota</taxon>
        <taxon>Metazoa</taxon>
        <taxon>Ecdysozoa</taxon>
        <taxon>Arthropoda</taxon>
        <taxon>Chelicerata</taxon>
        <taxon>Arachnida</taxon>
        <taxon>Araneae</taxon>
        <taxon>Araneomorphae</taxon>
        <taxon>Entelegynae</taxon>
        <taxon>Araneoidea</taxon>
        <taxon>Linyphiidae</taxon>
        <taxon>Erigoninae</taxon>
        <taxon>Oedothorax</taxon>
    </lineage>
</organism>
<name>A0AAV6VRZ6_9ARAC</name>
<dbReference type="Gene3D" id="1.10.3210.10">
    <property type="entry name" value="Hypothetical protein af1432"/>
    <property type="match status" value="1"/>
</dbReference>
<evidence type="ECO:0000259" key="2">
    <source>
        <dbReference type="SMART" id="SM00471"/>
    </source>
</evidence>